<evidence type="ECO:0008006" key="3">
    <source>
        <dbReference type="Google" id="ProtNLM"/>
    </source>
</evidence>
<dbReference type="RefSeq" id="WP_162669740.1">
    <property type="nucleotide sequence ID" value="NZ_LR593886.1"/>
</dbReference>
<dbReference type="InterPro" id="IPR017850">
    <property type="entry name" value="Alkaline_phosphatase_core_sf"/>
</dbReference>
<evidence type="ECO:0000313" key="2">
    <source>
        <dbReference type="Proteomes" id="UP000464178"/>
    </source>
</evidence>
<evidence type="ECO:0000313" key="1">
    <source>
        <dbReference type="EMBL" id="VTR95307.1"/>
    </source>
</evidence>
<sequence>MPSPVDFALNRRAFLGRYAGGLGSLALAQLAAGEEVRAPTSDSLAPKKPHFAAKAKAVICLFQHGGPSQMDLFDPKPELTKQHGKPHPDKLEVHFHTQQGKLLASPFKFSKHGKSGVELSELLPHTGKIVDDITLVRSMTTDSVDHEAALRVIHSGKIFPGRPAWGSWVLYGLGTERKELPAYVVLSDPGGLPVDGTNNWSSGFLPAVYQGTPFRATGSPVAHLATPADVPPAARRNQLDLLNSLNATHLRKHPGNAELEARLGHYELAARMQTAVPDVLDLSKETEETRKLYGIDNPKSAEYGKRCLLARRLVERGVRFVQIFLNSQPWDTHSKNAENLNNLCAMTDQPSAGLVLDLKRRGLLDSTIVMWTGEFGRLPISQGSDGRDHNRHAFSLWLAGGGFKSGYVHGATDDFGYKSVDKVVRVSALHSTLLHALGLDHTKLTFPHEGRDDTLTDTAVTRAQVVEDLLA</sequence>
<dbReference type="InterPro" id="IPR006311">
    <property type="entry name" value="TAT_signal"/>
</dbReference>
<dbReference type="PANTHER" id="PTHR43737">
    <property type="entry name" value="BLL7424 PROTEIN"/>
    <property type="match status" value="1"/>
</dbReference>
<reference evidence="1 2" key="1">
    <citation type="submission" date="2019-05" db="EMBL/GenBank/DDBJ databases">
        <authorList>
            <consortium name="Science for Life Laboratories"/>
        </authorList>
    </citation>
    <scope>NUCLEOTIDE SEQUENCE [LARGE SCALE GENOMIC DNA]</scope>
    <source>
        <strain evidence="1">Soil9</strain>
    </source>
</reference>
<dbReference type="KEGG" id="gms:SOIL9_24070"/>
<dbReference type="PANTHER" id="PTHR43737:SF1">
    <property type="entry name" value="DUF1501 DOMAIN-CONTAINING PROTEIN"/>
    <property type="match status" value="1"/>
</dbReference>
<organism evidence="1 2">
    <name type="scientific">Gemmata massiliana</name>
    <dbReference type="NCBI Taxonomy" id="1210884"/>
    <lineage>
        <taxon>Bacteria</taxon>
        <taxon>Pseudomonadati</taxon>
        <taxon>Planctomycetota</taxon>
        <taxon>Planctomycetia</taxon>
        <taxon>Gemmatales</taxon>
        <taxon>Gemmataceae</taxon>
        <taxon>Gemmata</taxon>
    </lineage>
</organism>
<keyword evidence="2" id="KW-1185">Reference proteome</keyword>
<name>A0A6P2D355_9BACT</name>
<dbReference type="AlphaFoldDB" id="A0A6P2D355"/>
<proteinExistence type="predicted"/>
<dbReference type="EMBL" id="LR593886">
    <property type="protein sequence ID" value="VTR95307.1"/>
    <property type="molecule type" value="Genomic_DNA"/>
</dbReference>
<dbReference type="SUPFAM" id="SSF53649">
    <property type="entry name" value="Alkaline phosphatase-like"/>
    <property type="match status" value="1"/>
</dbReference>
<protein>
    <recommendedName>
        <fullName evidence="3">DUF1501 domain-containing protein</fullName>
    </recommendedName>
</protein>
<dbReference type="PROSITE" id="PS51318">
    <property type="entry name" value="TAT"/>
    <property type="match status" value="1"/>
</dbReference>
<dbReference type="InterPro" id="IPR010869">
    <property type="entry name" value="DUF1501"/>
</dbReference>
<dbReference type="Pfam" id="PF07394">
    <property type="entry name" value="DUF1501"/>
    <property type="match status" value="1"/>
</dbReference>
<dbReference type="Proteomes" id="UP000464178">
    <property type="component" value="Chromosome"/>
</dbReference>
<accession>A0A6P2D355</accession>
<gene>
    <name evidence="1" type="ORF">SOIL9_24070</name>
</gene>